<feature type="compositionally biased region" description="Basic and acidic residues" evidence="1">
    <location>
        <begin position="278"/>
        <end position="291"/>
    </location>
</feature>
<evidence type="ECO:0000313" key="3">
    <source>
        <dbReference type="Proteomes" id="UP000316270"/>
    </source>
</evidence>
<feature type="region of interest" description="Disordered" evidence="1">
    <location>
        <begin position="278"/>
        <end position="298"/>
    </location>
</feature>
<organism evidence="2 3">
    <name type="scientific">Venturia effusa</name>
    <dbReference type="NCBI Taxonomy" id="50376"/>
    <lineage>
        <taxon>Eukaryota</taxon>
        <taxon>Fungi</taxon>
        <taxon>Dikarya</taxon>
        <taxon>Ascomycota</taxon>
        <taxon>Pezizomycotina</taxon>
        <taxon>Dothideomycetes</taxon>
        <taxon>Pleosporomycetidae</taxon>
        <taxon>Venturiales</taxon>
        <taxon>Venturiaceae</taxon>
        <taxon>Venturia</taxon>
    </lineage>
</organism>
<feature type="region of interest" description="Disordered" evidence="1">
    <location>
        <begin position="1"/>
        <end position="99"/>
    </location>
</feature>
<evidence type="ECO:0000313" key="2">
    <source>
        <dbReference type="EMBL" id="QDS77750.1"/>
    </source>
</evidence>
<accession>A0A517LQ28</accession>
<feature type="compositionally biased region" description="Basic and acidic residues" evidence="1">
    <location>
        <begin position="48"/>
        <end position="94"/>
    </location>
</feature>
<feature type="region of interest" description="Disordered" evidence="1">
    <location>
        <begin position="304"/>
        <end position="323"/>
    </location>
</feature>
<gene>
    <name evidence="2" type="ORF">FKW77_004779</name>
</gene>
<keyword evidence="3" id="KW-1185">Reference proteome</keyword>
<dbReference type="EMBL" id="CP042202">
    <property type="protein sequence ID" value="QDS77750.1"/>
    <property type="molecule type" value="Genomic_DNA"/>
</dbReference>
<proteinExistence type="predicted"/>
<reference evidence="2 3" key="1">
    <citation type="submission" date="2019-07" db="EMBL/GenBank/DDBJ databases">
        <title>Finished genome of Venturia effusa.</title>
        <authorList>
            <person name="Young C.A."/>
            <person name="Cox M.P."/>
            <person name="Ganley A.R.D."/>
            <person name="David W.J."/>
        </authorList>
    </citation>
    <scope>NUCLEOTIDE SEQUENCE [LARGE SCALE GENOMIC DNA]</scope>
    <source>
        <strain evidence="3">albino</strain>
    </source>
</reference>
<sequence length="323" mass="36594">MPPKRAGNEPVDATEQPTARKRSRTKAPDRDGEGKRLPIMQRRTARMNKKEADDDERRRQRRAEANTRRNDKKRAATAERKRKEEEIRKRRQEVDDGEVEMDEAVLRVIEGAQTTVAAALKRYLGTVIALGEAEADAAVLAAVERELELDGIEDVNLEELSRNRGQLRQFANEGAPAEDVHGLETRQEAVSQQEDDDTHCRPRDTSKQYARGRNIGGCGRAFTNENPPVNCYYERCGKVKFCTDCKENQHKGKLVYLDGDQEWFCTERCVDTYNREAEEENAKADRTDAAKKARTKENKRKCGCGNIFTAQNPDTGPGEVPEV</sequence>
<dbReference type="AlphaFoldDB" id="A0A517LQ28"/>
<evidence type="ECO:0000256" key="1">
    <source>
        <dbReference type="SAM" id="MobiDB-lite"/>
    </source>
</evidence>
<dbReference type="Proteomes" id="UP000316270">
    <property type="component" value="Chromosome 18"/>
</dbReference>
<protein>
    <submittedName>
        <fullName evidence="2">Uncharacterized protein</fullName>
    </submittedName>
</protein>
<feature type="compositionally biased region" description="Basic and acidic residues" evidence="1">
    <location>
        <begin position="26"/>
        <end position="36"/>
    </location>
</feature>
<dbReference type="OrthoDB" id="10551579at2759"/>
<name>A0A517LQ28_9PEZI</name>